<name>A0A1H2HUE6_9PSED</name>
<dbReference type="SUPFAM" id="SSF52540">
    <property type="entry name" value="P-loop containing nucleoside triphosphate hydrolases"/>
    <property type="match status" value="1"/>
</dbReference>
<dbReference type="RefSeq" id="WP_197673519.1">
    <property type="nucleotide sequence ID" value="NZ_LT629785.1"/>
</dbReference>
<keyword evidence="1" id="KW-0418">Kinase</keyword>
<dbReference type="PANTHER" id="PTHR37816:SF2">
    <property type="entry name" value="DNA TOPOLOGY MODULATION PROTEIN FLAR-RELATED PROTEIN"/>
    <property type="match status" value="1"/>
</dbReference>
<keyword evidence="2" id="KW-1185">Reference proteome</keyword>
<evidence type="ECO:0000313" key="1">
    <source>
        <dbReference type="EMBL" id="SDU35148.1"/>
    </source>
</evidence>
<dbReference type="Proteomes" id="UP000243232">
    <property type="component" value="Chromosome I"/>
</dbReference>
<evidence type="ECO:0000313" key="2">
    <source>
        <dbReference type="Proteomes" id="UP000243232"/>
    </source>
</evidence>
<dbReference type="Gene3D" id="3.40.50.300">
    <property type="entry name" value="P-loop containing nucleotide triphosphate hydrolases"/>
    <property type="match status" value="1"/>
</dbReference>
<dbReference type="STRING" id="364197.SAMN05216296_3251"/>
<organism evidence="1 2">
    <name type="scientific">Pseudomonas pohangensis</name>
    <dbReference type="NCBI Taxonomy" id="364197"/>
    <lineage>
        <taxon>Bacteria</taxon>
        <taxon>Pseudomonadati</taxon>
        <taxon>Pseudomonadota</taxon>
        <taxon>Gammaproteobacteria</taxon>
        <taxon>Pseudomonadales</taxon>
        <taxon>Pseudomonadaceae</taxon>
        <taxon>Pseudomonas</taxon>
    </lineage>
</organism>
<dbReference type="InterPro" id="IPR027417">
    <property type="entry name" value="P-loop_NTPase"/>
</dbReference>
<reference evidence="2" key="1">
    <citation type="submission" date="2016-10" db="EMBL/GenBank/DDBJ databases">
        <authorList>
            <person name="Varghese N."/>
            <person name="Submissions S."/>
        </authorList>
    </citation>
    <scope>NUCLEOTIDE SEQUENCE [LARGE SCALE GENOMIC DNA]</scope>
    <source>
        <strain evidence="2">DSM 17875</strain>
    </source>
</reference>
<accession>A0A1H2HUE6</accession>
<proteinExistence type="predicted"/>
<protein>
    <submittedName>
        <fullName evidence="1">Adenylate kinase</fullName>
    </submittedName>
</protein>
<dbReference type="GO" id="GO:0016301">
    <property type="term" value="F:kinase activity"/>
    <property type="evidence" value="ECO:0007669"/>
    <property type="project" value="UniProtKB-KW"/>
</dbReference>
<gene>
    <name evidence="1" type="ORF">SAMN05216296_3251</name>
</gene>
<dbReference type="InterPro" id="IPR052922">
    <property type="entry name" value="Cytidylate_Kinase-2"/>
</dbReference>
<dbReference type="EMBL" id="LT629785">
    <property type="protein sequence ID" value="SDU35148.1"/>
    <property type="molecule type" value="Genomic_DNA"/>
</dbReference>
<sequence length="172" mass="19017">MRIAILGNSGSGKSTLARWLAQQGAAALLDLDSVAWEPGQIAVARPAAVAEAEVRRFCASHADWVVEGCYAKLIQVTLDFAPRLILLNPGLAQCLDNCRARPWEPHKFASKAEQDQHLAFLLDWVADYYQRDGEMSLAAHAKLFAGYPGTKHELRQQPQLQPAEAQILAWTR</sequence>
<dbReference type="AlphaFoldDB" id="A0A1H2HUE6"/>
<dbReference type="PANTHER" id="PTHR37816">
    <property type="entry name" value="YALI0E33011P"/>
    <property type="match status" value="1"/>
</dbReference>
<keyword evidence="1" id="KW-0808">Transferase</keyword>